<organism evidence="3 4">
    <name type="scientific">Flagellimonas yonaguniensis</name>
    <dbReference type="NCBI Taxonomy" id="3031325"/>
    <lineage>
        <taxon>Bacteria</taxon>
        <taxon>Pseudomonadati</taxon>
        <taxon>Bacteroidota</taxon>
        <taxon>Flavobacteriia</taxon>
        <taxon>Flavobacteriales</taxon>
        <taxon>Flavobacteriaceae</taxon>
        <taxon>Flagellimonas</taxon>
    </lineage>
</organism>
<feature type="signal peptide" evidence="2">
    <location>
        <begin position="1"/>
        <end position="27"/>
    </location>
</feature>
<comment type="caution">
    <text evidence="3">The sequence shown here is derived from an EMBL/GenBank/DDBJ whole genome shotgun (WGS) entry which is preliminary data.</text>
</comment>
<name>A0ABT5Y1B2_9FLAO</name>
<feature type="compositionally biased region" description="Acidic residues" evidence="1">
    <location>
        <begin position="32"/>
        <end position="52"/>
    </location>
</feature>
<sequence>MKTPHKKVLIALFVLVLNIACSSNDNGNGPMTDDDFSQTDDDPTPTDDDPGNGEDYQMADVQVLLPDNGDVDLTNAKLVSLGADSDVDGNGMGQLPLNSGTVESAYLLDAENHVLLAGLISGDRKELSIETTAELMVYYALGYHLLPESAKIAFLKGIGQVPGFPNFVGDIQTLFEGNPLIYSEGGYEAALQAFLDQITAKHSVGSENRIFHNEENTKSGVTLSSVDSTRIKLQNSLPRRSRVVIYKKSYSNRNGDPFEIPNYTSSTIANFKLESGGSNTIQELEVGNSLQQINAQQASIDNAIETDPILLPVDSSTELVAEYEVVIIGSGQRNTEARDMTAEELDIYAQINKETYIIDYFLPTLLDVGGNKSLLPPFGSDKENALYNAVLPVLEQYPDVIDEVVGNEFKAATEIFLPALYEDIRLSNALRGILTDVYAILSGNGDFPNRFIKTQELIETGYDRTKFILATIDRNIKATNYYSNFSGLRTTAFNFESWEVKSIDAVVELQQDRVELCLGQATELRVTALTDYDPEVEEFEFHWSTSNEFKGRVQDIGGNSGNFGASIVTTNNYVSYISAALESELGGGNNEETVTVELYFRNKTTGERTKAGQDTMIVNNKKGCESFTVSFQRQPNFRETSSSSLLCSGGPEYQAFSPVPFVADFAKVDGASGYKAVITRSNGVVNQEIELDEDQLEDIGGGMLRYHTAVGSIVIYNTCDEAEAEAYAKELVDNINVVPTTVEITAIFN</sequence>
<dbReference type="EMBL" id="JARFVB010000008">
    <property type="protein sequence ID" value="MDF0717163.1"/>
    <property type="molecule type" value="Genomic_DNA"/>
</dbReference>
<protein>
    <submittedName>
        <fullName evidence="3">Uncharacterized protein</fullName>
    </submittedName>
</protein>
<evidence type="ECO:0000313" key="3">
    <source>
        <dbReference type="EMBL" id="MDF0717163.1"/>
    </source>
</evidence>
<accession>A0ABT5Y1B2</accession>
<evidence type="ECO:0000313" key="4">
    <source>
        <dbReference type="Proteomes" id="UP001221366"/>
    </source>
</evidence>
<gene>
    <name evidence="3" type="ORF">PY092_13450</name>
</gene>
<feature type="chain" id="PRO_5046155010" evidence="2">
    <location>
        <begin position="28"/>
        <end position="749"/>
    </location>
</feature>
<keyword evidence="4" id="KW-1185">Reference proteome</keyword>
<feature type="region of interest" description="Disordered" evidence="1">
    <location>
        <begin position="26"/>
        <end position="55"/>
    </location>
</feature>
<dbReference type="Proteomes" id="UP001221366">
    <property type="component" value="Unassembled WGS sequence"/>
</dbReference>
<keyword evidence="2" id="KW-0732">Signal</keyword>
<dbReference type="RefSeq" id="WP_275616318.1">
    <property type="nucleotide sequence ID" value="NZ_JARFVB010000008.1"/>
</dbReference>
<evidence type="ECO:0000256" key="1">
    <source>
        <dbReference type="SAM" id="MobiDB-lite"/>
    </source>
</evidence>
<evidence type="ECO:0000256" key="2">
    <source>
        <dbReference type="SAM" id="SignalP"/>
    </source>
</evidence>
<reference evidence="3 4" key="1">
    <citation type="submission" date="2023-03" db="EMBL/GenBank/DDBJ databases">
        <title>Muricauda XX sp. nov. and Muricauda XXX sp. nov., two novel species isolated from Okinawa Trough.</title>
        <authorList>
            <person name="Cao W."/>
            <person name="Deng X."/>
        </authorList>
    </citation>
    <scope>NUCLEOTIDE SEQUENCE [LARGE SCALE GENOMIC DNA]</scope>
    <source>
        <strain evidence="3 4">334s03</strain>
    </source>
</reference>
<proteinExistence type="predicted"/>